<protein>
    <submittedName>
        <fullName evidence="3">Acyltransferase</fullName>
    </submittedName>
</protein>
<feature type="transmembrane region" description="Helical" evidence="1">
    <location>
        <begin position="50"/>
        <end position="69"/>
    </location>
</feature>
<feature type="transmembrane region" description="Helical" evidence="1">
    <location>
        <begin position="216"/>
        <end position="235"/>
    </location>
</feature>
<sequence length="372" mass="40859">MRSFEARLAEYSGFGPGFDFVRLFLASGVVLWHCFPLTTGTPQLIEATPLWFFLSAMVPLFFVVSGYLVTASANRLEVGPYLMNRAARIVPALSIVVVVSALLLGPLVSSLPVDRYFTDGMVARYLLNIMGIPGFLLPGVFEANPLKGVVNGSLWTVPHEFLSYAMMAVLMLLGLAKRWWSVGAIFAGLTLLAFARVLLPAGTLPGPLDAVIQSNHFAQGSKIIPYFLLGALIYLLRDRIPYDGRLAALAMIYLVGVGFVVPPDARHEPMLWLLSGPPLAYLVVWAGLTPLPALTIAGRGNDYSYGIYLWHFPILQLLVMAFGFTHWGMLALVAVPIVLAVAMLSWHLVEKPVMRWRKRYSLMGAHVAAESR</sequence>
<feature type="transmembrane region" description="Helical" evidence="1">
    <location>
        <begin position="183"/>
        <end position="204"/>
    </location>
</feature>
<keyword evidence="3" id="KW-0012">Acyltransferase</keyword>
<feature type="domain" description="Acyltransferase 3" evidence="2">
    <location>
        <begin position="17"/>
        <end position="344"/>
    </location>
</feature>
<keyword evidence="4" id="KW-1185">Reference proteome</keyword>
<keyword evidence="1" id="KW-0472">Membrane</keyword>
<evidence type="ECO:0000256" key="1">
    <source>
        <dbReference type="SAM" id="Phobius"/>
    </source>
</evidence>
<evidence type="ECO:0000259" key="2">
    <source>
        <dbReference type="Pfam" id="PF01757"/>
    </source>
</evidence>
<keyword evidence="3" id="KW-0808">Transferase</keyword>
<evidence type="ECO:0000313" key="4">
    <source>
        <dbReference type="Proteomes" id="UP000515292"/>
    </source>
</evidence>
<dbReference type="GO" id="GO:0009103">
    <property type="term" value="P:lipopolysaccharide biosynthetic process"/>
    <property type="evidence" value="ECO:0007669"/>
    <property type="project" value="TreeGrafter"/>
</dbReference>
<reference evidence="3 4" key="1">
    <citation type="submission" date="2020-07" db="EMBL/GenBank/DDBJ databases">
        <title>Complete genome sequence for Sandaracinobacter sp. M6.</title>
        <authorList>
            <person name="Tang Y."/>
            <person name="Liu Q."/>
            <person name="Guo Z."/>
            <person name="Lei P."/>
            <person name="Huang B."/>
        </authorList>
    </citation>
    <scope>NUCLEOTIDE SEQUENCE [LARGE SCALE GENOMIC DNA]</scope>
    <source>
        <strain evidence="3 4">M6</strain>
    </source>
</reference>
<dbReference type="AlphaFoldDB" id="A0A7G5IH43"/>
<organism evidence="3 4">
    <name type="scientific">Sandaracinobacteroides saxicola</name>
    <dbReference type="NCBI Taxonomy" id="2759707"/>
    <lineage>
        <taxon>Bacteria</taxon>
        <taxon>Pseudomonadati</taxon>
        <taxon>Pseudomonadota</taxon>
        <taxon>Alphaproteobacteria</taxon>
        <taxon>Sphingomonadales</taxon>
        <taxon>Sphingosinicellaceae</taxon>
        <taxon>Sandaracinobacteroides</taxon>
    </lineage>
</organism>
<accession>A0A7G5IH43</accession>
<name>A0A7G5IH43_9SPHN</name>
<feature type="transmembrane region" description="Helical" evidence="1">
    <location>
        <begin position="305"/>
        <end position="324"/>
    </location>
</feature>
<feature type="transmembrane region" description="Helical" evidence="1">
    <location>
        <begin position="20"/>
        <end position="38"/>
    </location>
</feature>
<feature type="transmembrane region" description="Helical" evidence="1">
    <location>
        <begin position="242"/>
        <end position="259"/>
    </location>
</feature>
<feature type="transmembrane region" description="Helical" evidence="1">
    <location>
        <begin position="161"/>
        <end position="176"/>
    </location>
</feature>
<dbReference type="InterPro" id="IPR002656">
    <property type="entry name" value="Acyl_transf_3_dom"/>
</dbReference>
<feature type="transmembrane region" description="Helical" evidence="1">
    <location>
        <begin position="279"/>
        <end position="298"/>
    </location>
</feature>
<dbReference type="KEGG" id="sand:H3309_15485"/>
<proteinExistence type="predicted"/>
<dbReference type="EMBL" id="CP059851">
    <property type="protein sequence ID" value="QMW22685.1"/>
    <property type="molecule type" value="Genomic_DNA"/>
</dbReference>
<feature type="transmembrane region" description="Helical" evidence="1">
    <location>
        <begin position="330"/>
        <end position="349"/>
    </location>
</feature>
<feature type="transmembrane region" description="Helical" evidence="1">
    <location>
        <begin position="125"/>
        <end position="141"/>
    </location>
</feature>
<keyword evidence="1" id="KW-0812">Transmembrane</keyword>
<feature type="transmembrane region" description="Helical" evidence="1">
    <location>
        <begin position="89"/>
        <end position="113"/>
    </location>
</feature>
<dbReference type="PANTHER" id="PTHR23028:SF53">
    <property type="entry name" value="ACYL_TRANSF_3 DOMAIN-CONTAINING PROTEIN"/>
    <property type="match status" value="1"/>
</dbReference>
<dbReference type="Pfam" id="PF01757">
    <property type="entry name" value="Acyl_transf_3"/>
    <property type="match status" value="1"/>
</dbReference>
<dbReference type="RefSeq" id="WP_182295804.1">
    <property type="nucleotide sequence ID" value="NZ_CP059851.1"/>
</dbReference>
<keyword evidence="1" id="KW-1133">Transmembrane helix</keyword>
<dbReference type="PANTHER" id="PTHR23028">
    <property type="entry name" value="ACETYLTRANSFERASE"/>
    <property type="match status" value="1"/>
</dbReference>
<dbReference type="GO" id="GO:0016747">
    <property type="term" value="F:acyltransferase activity, transferring groups other than amino-acyl groups"/>
    <property type="evidence" value="ECO:0007669"/>
    <property type="project" value="InterPro"/>
</dbReference>
<evidence type="ECO:0000313" key="3">
    <source>
        <dbReference type="EMBL" id="QMW22685.1"/>
    </source>
</evidence>
<dbReference type="InterPro" id="IPR050879">
    <property type="entry name" value="Acyltransferase_3"/>
</dbReference>
<dbReference type="Proteomes" id="UP000515292">
    <property type="component" value="Chromosome"/>
</dbReference>
<gene>
    <name evidence="3" type="ORF">H3309_15485</name>
</gene>
<dbReference type="GO" id="GO:0016020">
    <property type="term" value="C:membrane"/>
    <property type="evidence" value="ECO:0007669"/>
    <property type="project" value="TreeGrafter"/>
</dbReference>